<evidence type="ECO:0000313" key="5">
    <source>
        <dbReference type="Proteomes" id="UP000095143"/>
    </source>
</evidence>
<protein>
    <submittedName>
        <fullName evidence="4">Sugar kinase</fullName>
    </submittedName>
</protein>
<dbReference type="EMBL" id="MDEN01000069">
    <property type="protein sequence ID" value="OCX11347.1"/>
    <property type="molecule type" value="Genomic_DNA"/>
</dbReference>
<comment type="caution">
    <text evidence="4">The sequence shown here is derived from an EMBL/GenBank/DDBJ whole genome shotgun (WGS) entry which is preliminary data.</text>
</comment>
<evidence type="ECO:0000256" key="2">
    <source>
        <dbReference type="ARBA" id="ARBA00022777"/>
    </source>
</evidence>
<sequence>MPARLLYTGQVVVDLVMALDALPRSGGDVLARSAAFETGGGFNVMAAARRSGMPTLYLGRHGAGRFGDLARQAMAAEGIDIAAAASTGQDTGLSVALIEPSAERSFISYVGAEGGLSAEDLRGADVQAEDYVFVSGYSLLHENKVSTLLDWLAHLPAGAGVVFDPGPLIDSPEAPGMQAVLPLITLWTSNAEEALRFTGCETIDGALDRLAHWLRKDALMVVRDGANGCWIRQGSETRHVRGFPVTAIDTNGAGDAHAGVLLAGLASGLSAAEAALRANAAAAIAVTCWGPATAPTAAEVDELVGSSEFPLAP</sequence>
<evidence type="ECO:0000256" key="1">
    <source>
        <dbReference type="ARBA" id="ARBA00022679"/>
    </source>
</evidence>
<gene>
    <name evidence="4" type="ORF">BBI10_24470</name>
</gene>
<accession>A0A1C2D9A0</accession>
<dbReference type="SUPFAM" id="SSF53613">
    <property type="entry name" value="Ribokinase-like"/>
    <property type="match status" value="1"/>
</dbReference>
<dbReference type="RefSeq" id="WP_065992525.1">
    <property type="nucleotide sequence ID" value="NZ_MDEN01000069.1"/>
</dbReference>
<keyword evidence="1" id="KW-0808">Transferase</keyword>
<dbReference type="PANTHER" id="PTHR10584">
    <property type="entry name" value="SUGAR KINASE"/>
    <property type="match status" value="1"/>
</dbReference>
<dbReference type="OrthoDB" id="8578462at2"/>
<dbReference type="GO" id="GO:0016301">
    <property type="term" value="F:kinase activity"/>
    <property type="evidence" value="ECO:0007669"/>
    <property type="project" value="UniProtKB-KW"/>
</dbReference>
<dbReference type="InterPro" id="IPR011611">
    <property type="entry name" value="PfkB_dom"/>
</dbReference>
<evidence type="ECO:0000313" key="4">
    <source>
        <dbReference type="EMBL" id="OCX11347.1"/>
    </source>
</evidence>
<dbReference type="PANTHER" id="PTHR10584:SF166">
    <property type="entry name" value="RIBOKINASE"/>
    <property type="match status" value="1"/>
</dbReference>
<evidence type="ECO:0000259" key="3">
    <source>
        <dbReference type="Pfam" id="PF00294"/>
    </source>
</evidence>
<name>A0A1C2D9A0_9PSED</name>
<dbReference type="Pfam" id="PF00294">
    <property type="entry name" value="PfkB"/>
    <property type="match status" value="1"/>
</dbReference>
<organism evidence="4 5">
    <name type="scientific">Pseudomonas graminis</name>
    <dbReference type="NCBI Taxonomy" id="158627"/>
    <lineage>
        <taxon>Bacteria</taxon>
        <taxon>Pseudomonadati</taxon>
        <taxon>Pseudomonadota</taxon>
        <taxon>Gammaproteobacteria</taxon>
        <taxon>Pseudomonadales</taxon>
        <taxon>Pseudomonadaceae</taxon>
        <taxon>Pseudomonas</taxon>
    </lineage>
</organism>
<dbReference type="Proteomes" id="UP000095143">
    <property type="component" value="Unassembled WGS sequence"/>
</dbReference>
<proteinExistence type="predicted"/>
<reference evidence="4 5" key="1">
    <citation type="submission" date="2016-08" db="EMBL/GenBank/DDBJ databases">
        <title>Whole genome sequence of Pseudomonas graminis strain UASWS1507, a potential biological control agent for agriculture.</title>
        <authorList>
            <person name="Crovadore J."/>
            <person name="Calmin G."/>
            <person name="Chablais R."/>
            <person name="Cochard B."/>
            <person name="Lefort F."/>
        </authorList>
    </citation>
    <scope>NUCLEOTIDE SEQUENCE [LARGE SCALE GENOMIC DNA]</scope>
    <source>
        <strain evidence="4 5">UASWS1507</strain>
    </source>
</reference>
<keyword evidence="2 4" id="KW-0418">Kinase</keyword>
<feature type="domain" description="Carbohydrate kinase PfkB" evidence="3">
    <location>
        <begin position="8"/>
        <end position="293"/>
    </location>
</feature>
<dbReference type="Gene3D" id="3.40.1190.20">
    <property type="match status" value="1"/>
</dbReference>
<dbReference type="InterPro" id="IPR029056">
    <property type="entry name" value="Ribokinase-like"/>
</dbReference>
<dbReference type="AlphaFoldDB" id="A0A1C2D9A0"/>